<dbReference type="Pfam" id="PF13563">
    <property type="entry name" value="2_5_RNA_ligase2"/>
    <property type="match status" value="1"/>
</dbReference>
<feature type="active site" description="Proton acceptor" evidence="2">
    <location>
        <position position="121"/>
    </location>
</feature>
<proteinExistence type="inferred from homology"/>
<keyword evidence="4" id="KW-1185">Reference proteome</keyword>
<evidence type="ECO:0000313" key="4">
    <source>
        <dbReference type="Proteomes" id="UP001168640"/>
    </source>
</evidence>
<comment type="function">
    <text evidence="2">Hydrolyzes RNA 2',3'-cyclic phosphodiester to an RNA 2'-phosphomonoester.</text>
</comment>
<evidence type="ECO:0000313" key="3">
    <source>
        <dbReference type="EMBL" id="MDO3722864.1"/>
    </source>
</evidence>
<dbReference type="Proteomes" id="UP001168640">
    <property type="component" value="Unassembled WGS sequence"/>
</dbReference>
<dbReference type="SUPFAM" id="SSF55144">
    <property type="entry name" value="LigT-like"/>
    <property type="match status" value="1"/>
</dbReference>
<dbReference type="RefSeq" id="WP_302910454.1">
    <property type="nucleotide sequence ID" value="NZ_JAUMIS010000002.1"/>
</dbReference>
<protein>
    <recommendedName>
        <fullName evidence="2">RNA 2',3'-cyclic phosphodiesterase</fullName>
        <shortName evidence="2">RNA 2',3'-CPDase</shortName>
        <ecNumber evidence="2">3.1.4.58</ecNumber>
    </recommendedName>
</protein>
<reference evidence="3" key="1">
    <citation type="submission" date="2023-07" db="EMBL/GenBank/DDBJ databases">
        <title>Marinobacter sp. chi1 genome sequencing and assembly.</title>
        <authorList>
            <person name="Park S."/>
        </authorList>
    </citation>
    <scope>NUCLEOTIDE SEQUENCE</scope>
    <source>
        <strain evidence="3">Chi1</strain>
    </source>
</reference>
<dbReference type="PANTHER" id="PTHR35561:SF1">
    <property type="entry name" value="RNA 2',3'-CYCLIC PHOSPHODIESTERASE"/>
    <property type="match status" value="1"/>
</dbReference>
<dbReference type="Gene3D" id="3.90.1140.10">
    <property type="entry name" value="Cyclic phosphodiesterase"/>
    <property type="match status" value="1"/>
</dbReference>
<evidence type="ECO:0000256" key="2">
    <source>
        <dbReference type="HAMAP-Rule" id="MF_01940"/>
    </source>
</evidence>
<comment type="catalytic activity">
    <reaction evidence="2">
        <text>a 3'-end 2',3'-cyclophospho-ribonucleotide-RNA + H2O = a 3'-end 2'-phospho-ribonucleotide-RNA + H(+)</text>
        <dbReference type="Rhea" id="RHEA:11828"/>
        <dbReference type="Rhea" id="RHEA-COMP:10464"/>
        <dbReference type="Rhea" id="RHEA-COMP:17353"/>
        <dbReference type="ChEBI" id="CHEBI:15377"/>
        <dbReference type="ChEBI" id="CHEBI:15378"/>
        <dbReference type="ChEBI" id="CHEBI:83064"/>
        <dbReference type="ChEBI" id="CHEBI:173113"/>
        <dbReference type="EC" id="3.1.4.58"/>
    </reaction>
</comment>
<feature type="short sequence motif" description="HXTX 2" evidence="2">
    <location>
        <begin position="121"/>
        <end position="124"/>
    </location>
</feature>
<accession>A0ABT8W3N7</accession>
<evidence type="ECO:0000256" key="1">
    <source>
        <dbReference type="ARBA" id="ARBA00022801"/>
    </source>
</evidence>
<comment type="similarity">
    <text evidence="2">Belongs to the 2H phosphoesterase superfamily. ThpR family.</text>
</comment>
<dbReference type="InterPro" id="IPR004175">
    <property type="entry name" value="RNA_CPDase"/>
</dbReference>
<organism evidence="3 4">
    <name type="scientific">Marinobacter suaedae</name>
    <dbReference type="NCBI Taxonomy" id="3057675"/>
    <lineage>
        <taxon>Bacteria</taxon>
        <taxon>Pseudomonadati</taxon>
        <taxon>Pseudomonadota</taxon>
        <taxon>Gammaproteobacteria</taxon>
        <taxon>Pseudomonadales</taxon>
        <taxon>Marinobacteraceae</taxon>
        <taxon>Marinobacter</taxon>
    </lineage>
</organism>
<dbReference type="EC" id="3.1.4.58" evidence="2"/>
<sequence>MPRLFFSIELPAPVKERLLQVRASVAGARWQSSAQLHLTLLFLGQVSEGRVSELCDAARCLRLPPFDLSVAGVGCFGQPASPRNLWVGASPREPLVALQAALKENLGPLGFEFEKRTFRPHITLARFKKQRGSVAGLLEEYRDADFGSFQVTEFVLYQSTQGAGGSVYTVVERFALEA</sequence>
<dbReference type="HAMAP" id="MF_01940">
    <property type="entry name" value="RNA_CPDase"/>
    <property type="match status" value="1"/>
</dbReference>
<gene>
    <name evidence="3" type="primary">thpR</name>
    <name evidence="3" type="ORF">QVZ43_14160</name>
</gene>
<dbReference type="NCBIfam" id="TIGR02258">
    <property type="entry name" value="2_5_ligase"/>
    <property type="match status" value="1"/>
</dbReference>
<comment type="caution">
    <text evidence="3">The sequence shown here is derived from an EMBL/GenBank/DDBJ whole genome shotgun (WGS) entry which is preliminary data.</text>
</comment>
<feature type="active site" description="Proton donor" evidence="2">
    <location>
        <position position="37"/>
    </location>
</feature>
<dbReference type="EMBL" id="JAUMIS010000002">
    <property type="protein sequence ID" value="MDO3722864.1"/>
    <property type="molecule type" value="Genomic_DNA"/>
</dbReference>
<feature type="short sequence motif" description="HXTX 1" evidence="2">
    <location>
        <begin position="37"/>
        <end position="40"/>
    </location>
</feature>
<name>A0ABT8W3N7_9GAMM</name>
<dbReference type="PANTHER" id="PTHR35561">
    <property type="entry name" value="RNA 2',3'-CYCLIC PHOSPHODIESTERASE"/>
    <property type="match status" value="1"/>
</dbReference>
<dbReference type="InterPro" id="IPR009097">
    <property type="entry name" value="Cyclic_Pdiesterase"/>
</dbReference>
<keyword evidence="1 2" id="KW-0378">Hydrolase</keyword>